<organism evidence="1 2">
    <name type="scientific">Prolemur simus</name>
    <name type="common">Greater bamboo lemur</name>
    <name type="synonym">Hapalemur simus</name>
    <dbReference type="NCBI Taxonomy" id="1328070"/>
    <lineage>
        <taxon>Eukaryota</taxon>
        <taxon>Metazoa</taxon>
        <taxon>Chordata</taxon>
        <taxon>Craniata</taxon>
        <taxon>Vertebrata</taxon>
        <taxon>Euteleostomi</taxon>
        <taxon>Mammalia</taxon>
        <taxon>Eutheria</taxon>
        <taxon>Euarchontoglires</taxon>
        <taxon>Primates</taxon>
        <taxon>Strepsirrhini</taxon>
        <taxon>Lemuriformes</taxon>
        <taxon>Lemuridae</taxon>
        <taxon>Prolemur</taxon>
    </lineage>
</organism>
<dbReference type="Ensembl" id="ENSPSMT00000031900.1">
    <property type="protein sequence ID" value="ENSPSMP00000027594.1"/>
    <property type="gene ID" value="ENSPSMG00000019267.1"/>
</dbReference>
<dbReference type="Proteomes" id="UP000694414">
    <property type="component" value="Unplaced"/>
</dbReference>
<reference evidence="1" key="2">
    <citation type="submission" date="2025-09" db="UniProtKB">
        <authorList>
            <consortium name="Ensembl"/>
        </authorList>
    </citation>
    <scope>IDENTIFICATION</scope>
</reference>
<dbReference type="AlphaFoldDB" id="A0A8C9DQR0"/>
<proteinExistence type="predicted"/>
<evidence type="ECO:0000313" key="1">
    <source>
        <dbReference type="Ensembl" id="ENSPSMP00000027594.1"/>
    </source>
</evidence>
<reference evidence="1" key="1">
    <citation type="submission" date="2025-08" db="UniProtKB">
        <authorList>
            <consortium name="Ensembl"/>
        </authorList>
    </citation>
    <scope>IDENTIFICATION</scope>
</reference>
<name>A0A8C9DQR0_PROSS</name>
<keyword evidence="2" id="KW-1185">Reference proteome</keyword>
<evidence type="ECO:0000313" key="2">
    <source>
        <dbReference type="Proteomes" id="UP000694414"/>
    </source>
</evidence>
<sequence length="65" mass="7115">VVLGTMKEMCPRVPTGCKGKKPKPVNKDHCPFQISLHRDSIILVLGVRPSSPDRGPPQPEKTCPL</sequence>
<protein>
    <submittedName>
        <fullName evidence="1">Uncharacterized protein</fullName>
    </submittedName>
</protein>
<accession>A0A8C9DQR0</accession>